<feature type="compositionally biased region" description="Low complexity" evidence="1">
    <location>
        <begin position="52"/>
        <end position="61"/>
    </location>
</feature>
<organism evidence="2">
    <name type="scientific">Leishmania guyanensis</name>
    <dbReference type="NCBI Taxonomy" id="5670"/>
    <lineage>
        <taxon>Eukaryota</taxon>
        <taxon>Discoba</taxon>
        <taxon>Euglenozoa</taxon>
        <taxon>Kinetoplastea</taxon>
        <taxon>Metakinetoplastina</taxon>
        <taxon>Trypanosomatida</taxon>
        <taxon>Trypanosomatidae</taxon>
        <taxon>Leishmaniinae</taxon>
        <taxon>Leishmania</taxon>
        <taxon>Leishmania guyanensis species complex</taxon>
    </lineage>
</organism>
<protein>
    <submittedName>
        <fullName evidence="2">Uncharacterized protein</fullName>
    </submittedName>
</protein>
<evidence type="ECO:0000256" key="1">
    <source>
        <dbReference type="SAM" id="MobiDB-lite"/>
    </source>
</evidence>
<accession>A0A1E1J7V7</accession>
<evidence type="ECO:0000313" key="2">
    <source>
        <dbReference type="EMBL" id="CCM19703.1"/>
    </source>
</evidence>
<name>A0A1E1J7V7_LEIGU</name>
<gene>
    <name evidence="2" type="primary">LgM4147LRVhigh.35.02260.00060</name>
    <name evidence="2" type="ORF">BN36_3571840</name>
</gene>
<dbReference type="AlphaFoldDB" id="A0A1E1J7V7"/>
<sequence length="474" mass="51804">MSVENTFETFCAMSALQQRRDGLLVPPESSRSFSYYQWLEVAKAKYAVSQPLVSSSPSQRRPPAKRAKKESSASDSGTTLADGLAEQLVASLERQKGPAKAPASLRYAAQEAFPMPKASADMPAFLALAEAAIRLTLWTPQDTRLAQLASSLRPNLRTLEERGVIRFYYNCFPSLQLLMDLLSWRIIAHRWERLTPELQHVAVDGVLTLCDCLDSVATEALRAAVHELRMSTVSSSSADPIELTALNTLVAHVSATVPFQFEACRDLVPLYPEPVGLLRVPGTSVASIKSMLGKGQLSQPVEEEQANDDGETRVGELLGEICTPTLLGHASLEGESSSRRVHAAAEAAPPSRPILKALAHTTGGMRPPAGVAKTCHKILTRTASGHSACMSQYHTRYADPAKHASSECPYCATCHLMEIIFRGNTGNCLWSHWPTPRKIQLHLKQFPQVMKLAQERFAAMRRGVKLASTDEVPL</sequence>
<dbReference type="EMBL" id="CALQ01001863">
    <property type="protein sequence ID" value="CCM19703.1"/>
    <property type="molecule type" value="Genomic_DNA"/>
</dbReference>
<reference evidence="2" key="1">
    <citation type="submission" date="2012-08" db="EMBL/GenBank/DDBJ databases">
        <title>Comparative genomics of metastatic and non-metastatic Leishmania guyanensis provides insights into polygenic factors involved in Leishmania RNA virus infection.</title>
        <authorList>
            <person name="Smith D."/>
            <person name="Hertz-Fowler C."/>
            <person name="Martin R."/>
            <person name="Dickens N."/>
            <person name="Fasel N."/>
            <person name="Falquet L."/>
            <person name="Beverley S."/>
            <person name="Zangger H."/>
            <person name="Calderon-Copete S."/>
            <person name="Mottram J."/>
            <person name="Xenarios I."/>
        </authorList>
    </citation>
    <scope>NUCLEOTIDE SEQUENCE</scope>
    <source>
        <strain evidence="2">MHOM/BR/75/M4147/SSU:IR2SAT-LUC</strain>
    </source>
</reference>
<feature type="region of interest" description="Disordered" evidence="1">
    <location>
        <begin position="52"/>
        <end position="79"/>
    </location>
</feature>
<proteinExistence type="predicted"/>